<comment type="similarity">
    <text evidence="2 6">Belongs to the anoctamin family.</text>
</comment>
<feature type="transmembrane region" description="Helical" evidence="6">
    <location>
        <begin position="90"/>
        <end position="109"/>
    </location>
</feature>
<dbReference type="Pfam" id="PF04547">
    <property type="entry name" value="Anoctamin"/>
    <property type="match status" value="1"/>
</dbReference>
<gene>
    <name evidence="8" type="ORF">PR048_008264</name>
</gene>
<comment type="caution">
    <text evidence="6">Lacks conserved residue(s) required for the propagation of feature annotation.</text>
</comment>
<dbReference type="EMBL" id="JARBHB010000003">
    <property type="protein sequence ID" value="KAJ8888772.1"/>
    <property type="molecule type" value="Genomic_DNA"/>
</dbReference>
<name>A0ABQ9HWY7_9NEOP</name>
<organism evidence="8 9">
    <name type="scientific">Dryococelus australis</name>
    <dbReference type="NCBI Taxonomy" id="614101"/>
    <lineage>
        <taxon>Eukaryota</taxon>
        <taxon>Metazoa</taxon>
        <taxon>Ecdysozoa</taxon>
        <taxon>Arthropoda</taxon>
        <taxon>Hexapoda</taxon>
        <taxon>Insecta</taxon>
        <taxon>Pterygota</taxon>
        <taxon>Neoptera</taxon>
        <taxon>Polyneoptera</taxon>
        <taxon>Phasmatodea</taxon>
        <taxon>Verophasmatodea</taxon>
        <taxon>Anareolatae</taxon>
        <taxon>Phasmatidae</taxon>
        <taxon>Eurycanthinae</taxon>
        <taxon>Dryococelus</taxon>
    </lineage>
</organism>
<evidence type="ECO:0000256" key="4">
    <source>
        <dbReference type="ARBA" id="ARBA00022989"/>
    </source>
</evidence>
<keyword evidence="4 6" id="KW-1133">Transmembrane helix</keyword>
<dbReference type="InterPro" id="IPR049452">
    <property type="entry name" value="Anoctamin_TM"/>
</dbReference>
<dbReference type="PANTHER" id="PTHR12308:SF74">
    <property type="entry name" value="ANOCTAMIN"/>
    <property type="match status" value="1"/>
</dbReference>
<dbReference type="Proteomes" id="UP001159363">
    <property type="component" value="Chromosome 3"/>
</dbReference>
<comment type="caution">
    <text evidence="8">The sequence shown here is derived from an EMBL/GenBank/DDBJ whole genome shotgun (WGS) entry which is preliminary data.</text>
</comment>
<evidence type="ECO:0000256" key="2">
    <source>
        <dbReference type="ARBA" id="ARBA00009671"/>
    </source>
</evidence>
<evidence type="ECO:0000256" key="5">
    <source>
        <dbReference type="ARBA" id="ARBA00023136"/>
    </source>
</evidence>
<reference evidence="8 9" key="1">
    <citation type="submission" date="2023-02" db="EMBL/GenBank/DDBJ databases">
        <title>LHISI_Scaffold_Assembly.</title>
        <authorList>
            <person name="Stuart O.P."/>
            <person name="Cleave R."/>
            <person name="Magrath M.J.L."/>
            <person name="Mikheyev A.S."/>
        </authorList>
    </citation>
    <scope>NUCLEOTIDE SEQUENCE [LARGE SCALE GENOMIC DNA]</scope>
    <source>
        <strain evidence="8">Daus_M_001</strain>
        <tissue evidence="8">Leg muscle</tissue>
    </source>
</reference>
<keyword evidence="5 6" id="KW-0472">Membrane</keyword>
<accession>A0ABQ9HWY7</accession>
<comment type="subcellular location">
    <subcellularLocation>
        <location evidence="1 6">Membrane</location>
        <topology evidence="1 6">Multi-pass membrane protein</topology>
    </subcellularLocation>
</comment>
<evidence type="ECO:0000313" key="8">
    <source>
        <dbReference type="EMBL" id="KAJ8888772.1"/>
    </source>
</evidence>
<feature type="transmembrane region" description="Helical" evidence="6">
    <location>
        <begin position="6"/>
        <end position="26"/>
    </location>
</feature>
<evidence type="ECO:0000313" key="9">
    <source>
        <dbReference type="Proteomes" id="UP001159363"/>
    </source>
</evidence>
<feature type="transmembrane region" description="Helical" evidence="6">
    <location>
        <begin position="38"/>
        <end position="63"/>
    </location>
</feature>
<keyword evidence="3 6" id="KW-0812">Transmembrane</keyword>
<dbReference type="InterPro" id="IPR007632">
    <property type="entry name" value="Anoctamin"/>
</dbReference>
<evidence type="ECO:0000259" key="7">
    <source>
        <dbReference type="Pfam" id="PF04547"/>
    </source>
</evidence>
<protein>
    <recommendedName>
        <fullName evidence="6">Anoctamin</fullName>
    </recommendedName>
</protein>
<feature type="domain" description="Anoctamin transmembrane" evidence="7">
    <location>
        <begin position="2"/>
        <end position="110"/>
    </location>
</feature>
<keyword evidence="9" id="KW-1185">Reference proteome</keyword>
<evidence type="ECO:0000256" key="1">
    <source>
        <dbReference type="ARBA" id="ARBA00004141"/>
    </source>
</evidence>
<dbReference type="PANTHER" id="PTHR12308">
    <property type="entry name" value="ANOCTAMIN"/>
    <property type="match status" value="1"/>
</dbReference>
<proteinExistence type="inferred from homology"/>
<evidence type="ECO:0000256" key="6">
    <source>
        <dbReference type="RuleBase" id="RU280814"/>
    </source>
</evidence>
<sequence>MYCISFPIVFLCMLGAFYMMLLSFWAEEYMMARKERGVRMNNLLVTLPSVIYTALVYIVNMYYRRLATHLTEWENHRTQSQFDRHRVTKLVLFEFVNNFMSLFYIAFYIRDMDMLRSVS</sequence>
<evidence type="ECO:0000256" key="3">
    <source>
        <dbReference type="ARBA" id="ARBA00022692"/>
    </source>
</evidence>